<dbReference type="Proteomes" id="UP000602395">
    <property type="component" value="Unassembled WGS sequence"/>
</dbReference>
<accession>A0ABR7WI70</accession>
<dbReference type="PROSITE" id="PS00571">
    <property type="entry name" value="AMIDASES"/>
    <property type="match status" value="1"/>
</dbReference>
<dbReference type="Gene3D" id="3.90.1300.10">
    <property type="entry name" value="Amidase signature (AS) domain"/>
    <property type="match status" value="1"/>
</dbReference>
<dbReference type="PANTHER" id="PTHR11895">
    <property type="entry name" value="TRANSAMIDASE"/>
    <property type="match status" value="1"/>
</dbReference>
<comment type="caution">
    <text evidence="2">The sequence shown here is derived from an EMBL/GenBank/DDBJ whole genome shotgun (WGS) entry which is preliminary data.</text>
</comment>
<dbReference type="SUPFAM" id="SSF75304">
    <property type="entry name" value="Amidase signature (AS) enzymes"/>
    <property type="match status" value="1"/>
</dbReference>
<feature type="domain" description="Amidase" evidence="1">
    <location>
        <begin position="24"/>
        <end position="441"/>
    </location>
</feature>
<protein>
    <submittedName>
        <fullName evidence="2">Amidase</fullName>
    </submittedName>
</protein>
<dbReference type="InterPro" id="IPR020556">
    <property type="entry name" value="Amidase_CS"/>
</dbReference>
<dbReference type="InterPro" id="IPR023631">
    <property type="entry name" value="Amidase_dom"/>
</dbReference>
<gene>
    <name evidence="2" type="ORF">IDF66_23010</name>
</gene>
<evidence type="ECO:0000313" key="3">
    <source>
        <dbReference type="Proteomes" id="UP000602395"/>
    </source>
</evidence>
<dbReference type="EMBL" id="JACWMS010000006">
    <property type="protein sequence ID" value="MBD1322460.1"/>
    <property type="molecule type" value="Genomic_DNA"/>
</dbReference>
<sequence length="471" mass="48950">MSTVSTIAEAAAALRDGSVTSLALTERALACSEQHDSAVGSYVRMFAETALAAAATADKELAAGRDRGPLHGIPLGVKDIISTEESPTTAQSLVHDSAWHPGDAVVVQRLRAAGAVITGKLTTMEFAIGGPDASKPFPIPRNPWNLDHWAGGSSSGSGSAVATGMVLGALGTDTAGSIRIPSAFCGITGLMPTFGRVPKSGCVPLGYTLDHIGPMTRSAEDCALMLNAMAGYDRSDPTCLDVPVEDYLAGLTGDLDGVTVGVASLVGASGPLADPSVDEVFVAAVEALTSRGARVVEVELPLYEEMRAANMVIMLSEALAYHQGDLASRWSEYFATTRALVSGALSFTGADYVQAQRVRRVAQQRMADVFAQVDLVVTPTCAAGATSLEASDLADPDAMRTIHTQYWDCIGNPAVSVPMGFTSDGLPLGLQVAARPLAEALALRAADAYQHATDWHRRVPPMVAEPDLSAA</sequence>
<organism evidence="2 3">
    <name type="scientific">Gordonia hankookensis</name>
    <dbReference type="NCBI Taxonomy" id="589403"/>
    <lineage>
        <taxon>Bacteria</taxon>
        <taxon>Bacillati</taxon>
        <taxon>Actinomycetota</taxon>
        <taxon>Actinomycetes</taxon>
        <taxon>Mycobacteriales</taxon>
        <taxon>Gordoniaceae</taxon>
        <taxon>Gordonia</taxon>
    </lineage>
</organism>
<dbReference type="InterPro" id="IPR036928">
    <property type="entry name" value="AS_sf"/>
</dbReference>
<keyword evidence="3" id="KW-1185">Reference proteome</keyword>
<dbReference type="InterPro" id="IPR000120">
    <property type="entry name" value="Amidase"/>
</dbReference>
<evidence type="ECO:0000259" key="1">
    <source>
        <dbReference type="Pfam" id="PF01425"/>
    </source>
</evidence>
<proteinExistence type="predicted"/>
<evidence type="ECO:0000313" key="2">
    <source>
        <dbReference type="EMBL" id="MBD1322460.1"/>
    </source>
</evidence>
<name>A0ABR7WI70_9ACTN</name>
<dbReference type="RefSeq" id="WP_190268779.1">
    <property type="nucleotide sequence ID" value="NZ_BAABAD010000005.1"/>
</dbReference>
<dbReference type="PANTHER" id="PTHR11895:SF176">
    <property type="entry name" value="AMIDASE AMID-RELATED"/>
    <property type="match status" value="1"/>
</dbReference>
<dbReference type="Pfam" id="PF01425">
    <property type="entry name" value="Amidase"/>
    <property type="match status" value="1"/>
</dbReference>
<reference evidence="2 3" key="1">
    <citation type="submission" date="2020-09" db="EMBL/GenBank/DDBJ databases">
        <title>Novel species in genus Gordonia.</title>
        <authorList>
            <person name="Zhang G."/>
        </authorList>
    </citation>
    <scope>NUCLEOTIDE SEQUENCE [LARGE SCALE GENOMIC DNA]</scope>
    <source>
        <strain evidence="2 3">ON-33</strain>
    </source>
</reference>